<feature type="domain" description="Peptidase S9A N-terminal" evidence="6">
    <location>
        <begin position="7"/>
        <end position="414"/>
    </location>
</feature>
<dbReference type="SUPFAM" id="SSF50993">
    <property type="entry name" value="Peptidase/esterase 'gauge' domain"/>
    <property type="match status" value="1"/>
</dbReference>
<name>A0ABW5QMQ9_9HYPH</name>
<evidence type="ECO:0000313" key="7">
    <source>
        <dbReference type="EMBL" id="MFD2648980.1"/>
    </source>
</evidence>
<dbReference type="EMBL" id="JBHUNP010000001">
    <property type="protein sequence ID" value="MFD2648980.1"/>
    <property type="molecule type" value="Genomic_DNA"/>
</dbReference>
<evidence type="ECO:0000256" key="2">
    <source>
        <dbReference type="ARBA" id="ARBA00022670"/>
    </source>
</evidence>
<keyword evidence="2" id="KW-0645">Protease</keyword>
<dbReference type="InterPro" id="IPR001375">
    <property type="entry name" value="Peptidase_S9_cat"/>
</dbReference>
<evidence type="ECO:0000256" key="4">
    <source>
        <dbReference type="ARBA" id="ARBA00022825"/>
    </source>
</evidence>
<dbReference type="InterPro" id="IPR029058">
    <property type="entry name" value="AB_hydrolase_fold"/>
</dbReference>
<proteinExistence type="inferred from homology"/>
<dbReference type="InterPro" id="IPR002470">
    <property type="entry name" value="Peptidase_S9A"/>
</dbReference>
<evidence type="ECO:0000259" key="6">
    <source>
        <dbReference type="Pfam" id="PF02897"/>
    </source>
</evidence>
<protein>
    <submittedName>
        <fullName evidence="7">S9 family peptidase</fullName>
    </submittedName>
</protein>
<comment type="similarity">
    <text evidence="1">Belongs to the peptidase S9A family.</text>
</comment>
<dbReference type="PANTHER" id="PTHR11757:SF19">
    <property type="entry name" value="PROLYL ENDOPEPTIDASE-LIKE"/>
    <property type="match status" value="1"/>
</dbReference>
<dbReference type="Gene3D" id="2.130.10.120">
    <property type="entry name" value="Prolyl oligopeptidase, N-terminal domain"/>
    <property type="match status" value="1"/>
</dbReference>
<dbReference type="Pfam" id="PF00326">
    <property type="entry name" value="Peptidase_S9"/>
    <property type="match status" value="1"/>
</dbReference>
<evidence type="ECO:0000256" key="1">
    <source>
        <dbReference type="ARBA" id="ARBA00005228"/>
    </source>
</evidence>
<gene>
    <name evidence="7" type="ORF">ACFSX5_14415</name>
</gene>
<dbReference type="InterPro" id="IPR023302">
    <property type="entry name" value="Pept_S9A_N"/>
</dbReference>
<keyword evidence="8" id="KW-1185">Reference proteome</keyword>
<evidence type="ECO:0000313" key="8">
    <source>
        <dbReference type="Proteomes" id="UP001597521"/>
    </source>
</evidence>
<evidence type="ECO:0000256" key="3">
    <source>
        <dbReference type="ARBA" id="ARBA00022801"/>
    </source>
</evidence>
<dbReference type="SUPFAM" id="SSF53474">
    <property type="entry name" value="alpha/beta-Hydrolases"/>
    <property type="match status" value="1"/>
</dbReference>
<reference evidence="8" key="1">
    <citation type="journal article" date="2019" name="Int. J. Syst. Evol. Microbiol.">
        <title>The Global Catalogue of Microorganisms (GCM) 10K type strain sequencing project: providing services to taxonomists for standard genome sequencing and annotation.</title>
        <authorList>
            <consortium name="The Broad Institute Genomics Platform"/>
            <consortium name="The Broad Institute Genome Sequencing Center for Infectious Disease"/>
            <person name="Wu L."/>
            <person name="Ma J."/>
        </authorList>
    </citation>
    <scope>NUCLEOTIDE SEQUENCE [LARGE SCALE GENOMIC DNA]</scope>
    <source>
        <strain evidence="8">CCM 7427</strain>
    </source>
</reference>
<dbReference type="PANTHER" id="PTHR11757">
    <property type="entry name" value="PROTEASE FAMILY S9A OLIGOPEPTIDASE"/>
    <property type="match status" value="1"/>
</dbReference>
<dbReference type="PRINTS" id="PR00862">
    <property type="entry name" value="PROLIGOPTASE"/>
</dbReference>
<dbReference type="RefSeq" id="WP_386834365.1">
    <property type="nucleotide sequence ID" value="NZ_JBHUNP010000001.1"/>
</dbReference>
<evidence type="ECO:0000259" key="5">
    <source>
        <dbReference type="Pfam" id="PF00326"/>
    </source>
</evidence>
<keyword evidence="3" id="KW-0378">Hydrolase</keyword>
<dbReference type="Gene3D" id="3.40.50.1820">
    <property type="entry name" value="alpha/beta hydrolase"/>
    <property type="match status" value="1"/>
</dbReference>
<dbReference type="PROSITE" id="PS00708">
    <property type="entry name" value="PRO_ENDOPEP_SER"/>
    <property type="match status" value="1"/>
</dbReference>
<comment type="caution">
    <text evidence="7">The sequence shown here is derived from an EMBL/GenBank/DDBJ whole genome shotgun (WGS) entry which is preliminary data.</text>
</comment>
<accession>A0ABW5QMQ9</accession>
<sequence>MNQPTPPVAAQKPLRLEQHGIVRDDPWAWLRAANWQEVMQKPETLEPEIRAYLEAENAYATAAFGEPTKALQEQIYKEIRGRMKEDDSGVPSPDGPWAYNSRMLEGKQYPLIVRTPRDGGAETVLLDCNAEAGDGYFGFAGAQHDPSHRLLTWAADRAGSEYYDIVIRDLETGTDSPDVIRDTAGAHVWSNDSSAIYYTEYDDNHRPFRVRLHVLGTDQADDPIIYEEADPGFFVGVGKTLSNRFIIIDAHDHQTSEVRLIDAERGGEPRLVSAREPEREYEVDEREGLLYIRTNVDGAEDFKIVTAPADAPGAENWVDLVPHRPGVLILDTAVIRNHLLRLERADGLPRIVVRDLRTGVEETVRFEEEAYALGLSVGYEFDTTTFRFSYSSPTTPSRVYDLDLSTGERVLRKEQEIPSGHDPAAYETRRLFATAPDGETVPVTLLYRKGIALDGSNPVLLYGYGAYGMAMPSGFSISALSLVDRGFVYATAHIRGGMEKGYRWYKLGRREHKPNTFTDFIAAAEMLVEHGYTRSGRIVAQGGSAGGMLMGAIANLRPELWAGIIAQVPFVDVLNTMLDATLPLTPPEWPEWGNPLASAEDYRRIAAYAPYEQVSAQPYPPIFVQAGLTDPRVTYWEPAKWVAKLRATATGDKRFFLKTNMDAGHGGASGRFDRIKETAEVYAFALDCVGAPGAAA</sequence>
<dbReference type="Proteomes" id="UP001597521">
    <property type="component" value="Unassembled WGS sequence"/>
</dbReference>
<organism evidence="7 8">
    <name type="scientific">Devosia albogilva</name>
    <dbReference type="NCBI Taxonomy" id="429726"/>
    <lineage>
        <taxon>Bacteria</taxon>
        <taxon>Pseudomonadati</taxon>
        <taxon>Pseudomonadota</taxon>
        <taxon>Alphaproteobacteria</taxon>
        <taxon>Hyphomicrobiales</taxon>
        <taxon>Devosiaceae</taxon>
        <taxon>Devosia</taxon>
    </lineage>
</organism>
<dbReference type="InterPro" id="IPR051543">
    <property type="entry name" value="Serine_Peptidase_S9A"/>
</dbReference>
<dbReference type="InterPro" id="IPR002471">
    <property type="entry name" value="Pept_S9_AS"/>
</dbReference>
<keyword evidence="4" id="KW-0720">Serine protease</keyword>
<feature type="domain" description="Peptidase S9 prolyl oligopeptidase catalytic" evidence="5">
    <location>
        <begin position="475"/>
        <end position="690"/>
    </location>
</feature>
<dbReference type="Pfam" id="PF02897">
    <property type="entry name" value="Peptidase_S9_N"/>
    <property type="match status" value="1"/>
</dbReference>